<evidence type="ECO:0000313" key="2">
    <source>
        <dbReference type="Proteomes" id="UP000318453"/>
    </source>
</evidence>
<gene>
    <name evidence="1" type="ORF">FRE64_03280</name>
</gene>
<reference evidence="1" key="1">
    <citation type="submission" date="2019-08" db="EMBL/GenBank/DDBJ databases">
        <title>Carotenoids and Carotenoid Binding Proteins in the Halophilic Cyanobacterium Euhalothece sp. ZM00.</title>
        <authorList>
            <person name="Cho S.M."/>
            <person name="Song J.Y."/>
            <person name="Park Y.-I."/>
        </authorList>
    </citation>
    <scope>NUCLEOTIDE SEQUENCE [LARGE SCALE GENOMIC DNA]</scope>
    <source>
        <strain evidence="1">Z-M001</strain>
    </source>
</reference>
<evidence type="ECO:0000313" key="1">
    <source>
        <dbReference type="EMBL" id="QDZ39042.1"/>
    </source>
</evidence>
<name>A0A5B8NIM3_9CHRO</name>
<proteinExistence type="predicted"/>
<protein>
    <submittedName>
        <fullName evidence="1">Uncharacterized protein</fullName>
    </submittedName>
</protein>
<sequence>MARYSDVEIDNFINEPKPLPSNFKSKIKLKCCKSSKQGSLEIASKYGNKFTVILRQSNFNRLDFSIIVAFKPSNSNKLFHLKRYDGKSHEHTNPIEDEKFYDFHIHTATERYQNYGNGEEDKYAYQTDRFSNYQKAFECMLKDCNFILPSQMQLELDIFD</sequence>
<dbReference type="EMBL" id="CP042326">
    <property type="protein sequence ID" value="QDZ39042.1"/>
    <property type="molecule type" value="Genomic_DNA"/>
</dbReference>
<dbReference type="OrthoDB" id="583650at2"/>
<dbReference type="Proteomes" id="UP000318453">
    <property type="component" value="Chromosome"/>
</dbReference>
<dbReference type="AlphaFoldDB" id="A0A5B8NIM3"/>
<keyword evidence="2" id="KW-1185">Reference proteome</keyword>
<dbReference type="RefSeq" id="WP_146294651.1">
    <property type="nucleotide sequence ID" value="NZ_CP042326.1"/>
</dbReference>
<accession>A0A5B8NIM3</accession>
<dbReference type="KEGG" id="enn:FRE64_03280"/>
<organism evidence="1 2">
    <name type="scientific">Euhalothece natronophila Z-M001</name>
    <dbReference type="NCBI Taxonomy" id="522448"/>
    <lineage>
        <taxon>Bacteria</taxon>
        <taxon>Bacillati</taxon>
        <taxon>Cyanobacteriota</taxon>
        <taxon>Cyanophyceae</taxon>
        <taxon>Oscillatoriophycideae</taxon>
        <taxon>Chroococcales</taxon>
        <taxon>Halothecacae</taxon>
        <taxon>Halothece cluster</taxon>
        <taxon>Euhalothece</taxon>
    </lineage>
</organism>